<dbReference type="Proteomes" id="UP001152797">
    <property type="component" value="Unassembled WGS sequence"/>
</dbReference>
<dbReference type="AlphaFoldDB" id="A0A9P1BWM3"/>
<evidence type="ECO:0000256" key="1">
    <source>
        <dbReference type="SAM" id="Coils"/>
    </source>
</evidence>
<feature type="region of interest" description="Disordered" evidence="2">
    <location>
        <begin position="1"/>
        <end position="21"/>
    </location>
</feature>
<evidence type="ECO:0000313" key="3">
    <source>
        <dbReference type="EMBL" id="CAI3979930.1"/>
    </source>
</evidence>
<reference evidence="4" key="2">
    <citation type="submission" date="2024-04" db="EMBL/GenBank/DDBJ databases">
        <authorList>
            <person name="Chen Y."/>
            <person name="Shah S."/>
            <person name="Dougan E. K."/>
            <person name="Thang M."/>
            <person name="Chan C."/>
        </authorList>
    </citation>
    <scope>NUCLEOTIDE SEQUENCE [LARGE SCALE GENOMIC DNA]</scope>
</reference>
<gene>
    <name evidence="3" type="ORF">C1SCF055_LOCUS7850</name>
</gene>
<evidence type="ECO:0000256" key="2">
    <source>
        <dbReference type="SAM" id="MobiDB-lite"/>
    </source>
</evidence>
<comment type="caution">
    <text evidence="3">The sequence shown here is derived from an EMBL/GenBank/DDBJ whole genome shotgun (WGS) entry which is preliminary data.</text>
</comment>
<dbReference type="EMBL" id="CAMXCT010000524">
    <property type="protein sequence ID" value="CAI3979930.1"/>
    <property type="molecule type" value="Genomic_DNA"/>
</dbReference>
<evidence type="ECO:0000313" key="5">
    <source>
        <dbReference type="Proteomes" id="UP001152797"/>
    </source>
</evidence>
<keyword evidence="1" id="KW-0175">Coiled coil</keyword>
<proteinExistence type="predicted"/>
<organism evidence="3">
    <name type="scientific">Cladocopium goreaui</name>
    <dbReference type="NCBI Taxonomy" id="2562237"/>
    <lineage>
        <taxon>Eukaryota</taxon>
        <taxon>Sar</taxon>
        <taxon>Alveolata</taxon>
        <taxon>Dinophyceae</taxon>
        <taxon>Suessiales</taxon>
        <taxon>Symbiodiniaceae</taxon>
        <taxon>Cladocopium</taxon>
    </lineage>
</organism>
<keyword evidence="5" id="KW-1185">Reference proteome</keyword>
<protein>
    <submittedName>
        <fullName evidence="3">Uncharacterized protein</fullName>
    </submittedName>
</protein>
<sequence length="105" mass="12011">MAATEADGQSYGEELVEEARPHVTQDLVERMEDIQLGEELEDFSRAARVALEEWMEKRRTLKAEVKKKEAEVEKDEAEKHRTEAAVKASSQEWRTYCICRGGDAP</sequence>
<dbReference type="EMBL" id="CAMXCT020000524">
    <property type="protein sequence ID" value="CAL1133305.1"/>
    <property type="molecule type" value="Genomic_DNA"/>
</dbReference>
<feature type="coiled-coil region" evidence="1">
    <location>
        <begin position="51"/>
        <end position="87"/>
    </location>
</feature>
<dbReference type="EMBL" id="CAMXCT030000524">
    <property type="protein sequence ID" value="CAL4767242.1"/>
    <property type="molecule type" value="Genomic_DNA"/>
</dbReference>
<name>A0A9P1BWM3_9DINO</name>
<accession>A0A9P1BWM3</accession>
<evidence type="ECO:0000313" key="4">
    <source>
        <dbReference type="EMBL" id="CAL1133305.1"/>
    </source>
</evidence>
<reference evidence="3" key="1">
    <citation type="submission" date="2022-10" db="EMBL/GenBank/DDBJ databases">
        <authorList>
            <person name="Chen Y."/>
            <person name="Dougan E. K."/>
            <person name="Chan C."/>
            <person name="Rhodes N."/>
            <person name="Thang M."/>
        </authorList>
    </citation>
    <scope>NUCLEOTIDE SEQUENCE</scope>
</reference>